<keyword evidence="2" id="KW-1185">Reference proteome</keyword>
<dbReference type="EMBL" id="CP133621">
    <property type="protein sequence ID" value="WMV50248.1"/>
    <property type="molecule type" value="Genomic_DNA"/>
</dbReference>
<dbReference type="Proteomes" id="UP001234989">
    <property type="component" value="Chromosome 10"/>
</dbReference>
<sequence>MVLECQQRPGCRVGE</sequence>
<reference evidence="1" key="1">
    <citation type="submission" date="2023-08" db="EMBL/GenBank/DDBJ databases">
        <title>A de novo genome assembly of Solanum verrucosum Schlechtendal, a Mexican diploid species geographically isolated from the other diploid A-genome species in potato relatives.</title>
        <authorList>
            <person name="Hosaka K."/>
        </authorList>
    </citation>
    <scope>NUCLEOTIDE SEQUENCE</scope>
    <source>
        <tissue evidence="1">Young leaves</tissue>
    </source>
</reference>
<protein>
    <submittedName>
        <fullName evidence="1">Uncharacterized protein</fullName>
    </submittedName>
</protein>
<organism evidence="1 2">
    <name type="scientific">Solanum verrucosum</name>
    <dbReference type="NCBI Taxonomy" id="315347"/>
    <lineage>
        <taxon>Eukaryota</taxon>
        <taxon>Viridiplantae</taxon>
        <taxon>Streptophyta</taxon>
        <taxon>Embryophyta</taxon>
        <taxon>Tracheophyta</taxon>
        <taxon>Spermatophyta</taxon>
        <taxon>Magnoliopsida</taxon>
        <taxon>eudicotyledons</taxon>
        <taxon>Gunneridae</taxon>
        <taxon>Pentapetalae</taxon>
        <taxon>asterids</taxon>
        <taxon>lamiids</taxon>
        <taxon>Solanales</taxon>
        <taxon>Solanaceae</taxon>
        <taxon>Solanoideae</taxon>
        <taxon>Solaneae</taxon>
        <taxon>Solanum</taxon>
    </lineage>
</organism>
<evidence type="ECO:0000313" key="1">
    <source>
        <dbReference type="EMBL" id="WMV50248.1"/>
    </source>
</evidence>
<accession>A0AAF0URR8</accession>
<proteinExistence type="predicted"/>
<evidence type="ECO:0000313" key="2">
    <source>
        <dbReference type="Proteomes" id="UP001234989"/>
    </source>
</evidence>
<gene>
    <name evidence="1" type="ORF">MTR67_043633</name>
</gene>
<name>A0AAF0URR8_SOLVR</name>